<organism evidence="1 2">
    <name type="scientific">Diversispora epigaea</name>
    <dbReference type="NCBI Taxonomy" id="1348612"/>
    <lineage>
        <taxon>Eukaryota</taxon>
        <taxon>Fungi</taxon>
        <taxon>Fungi incertae sedis</taxon>
        <taxon>Mucoromycota</taxon>
        <taxon>Glomeromycotina</taxon>
        <taxon>Glomeromycetes</taxon>
        <taxon>Diversisporales</taxon>
        <taxon>Diversisporaceae</taxon>
        <taxon>Diversispora</taxon>
    </lineage>
</organism>
<accession>A0A397IYJ2</accession>
<gene>
    <name evidence="1" type="ORF">Glove_123g103</name>
</gene>
<sequence length="177" mass="20649">MVTRNYEPNPSNKLIEWLDYWGSINRMEAVEYDKLIKWINGFREYLSNAKQHLPMEEQIKLQEFDQLSLSTAEQQATEYQNNFNLSLSGEQYLNKQKDQYALSGWLNSLKMSFAALYKFHSEEQSIKPIFFSAGQKVAELQSKVSSLLIKEQENNDVITAISAQLAEWLKCFVDECQ</sequence>
<dbReference type="Proteomes" id="UP000266861">
    <property type="component" value="Unassembled WGS sequence"/>
</dbReference>
<keyword evidence="2" id="KW-1185">Reference proteome</keyword>
<evidence type="ECO:0000313" key="1">
    <source>
        <dbReference type="EMBL" id="RHZ81099.1"/>
    </source>
</evidence>
<comment type="caution">
    <text evidence="1">The sequence shown here is derived from an EMBL/GenBank/DDBJ whole genome shotgun (WGS) entry which is preliminary data.</text>
</comment>
<dbReference type="EMBL" id="PQFF01000115">
    <property type="protein sequence ID" value="RHZ81099.1"/>
    <property type="molecule type" value="Genomic_DNA"/>
</dbReference>
<reference evidence="1 2" key="1">
    <citation type="submission" date="2018-08" db="EMBL/GenBank/DDBJ databases">
        <title>Genome and evolution of the arbuscular mycorrhizal fungus Diversispora epigaea (formerly Glomus versiforme) and its bacterial endosymbionts.</title>
        <authorList>
            <person name="Sun X."/>
            <person name="Fei Z."/>
            <person name="Harrison M."/>
        </authorList>
    </citation>
    <scope>NUCLEOTIDE SEQUENCE [LARGE SCALE GENOMIC DNA]</scope>
    <source>
        <strain evidence="1 2">IT104</strain>
    </source>
</reference>
<evidence type="ECO:0000313" key="2">
    <source>
        <dbReference type="Proteomes" id="UP000266861"/>
    </source>
</evidence>
<dbReference type="AlphaFoldDB" id="A0A397IYJ2"/>
<proteinExistence type="predicted"/>
<protein>
    <submittedName>
        <fullName evidence="1">Uncharacterized protein</fullName>
    </submittedName>
</protein>
<name>A0A397IYJ2_9GLOM</name>